<protein>
    <submittedName>
        <fullName evidence="5">HBAP1-like protein</fullName>
    </submittedName>
</protein>
<dbReference type="PANTHER" id="PTHR12461">
    <property type="entry name" value="HYPOXIA-INDUCIBLE FACTOR 1 ALPHA INHIBITOR-RELATED"/>
    <property type="match status" value="1"/>
</dbReference>
<evidence type="ECO:0000256" key="1">
    <source>
        <dbReference type="ARBA" id="ARBA00004496"/>
    </source>
</evidence>
<dbReference type="SMART" id="SM00558">
    <property type="entry name" value="JmjC"/>
    <property type="match status" value="1"/>
</dbReference>
<proteinExistence type="predicted"/>
<evidence type="ECO:0000313" key="6">
    <source>
        <dbReference type="Proteomes" id="UP001164746"/>
    </source>
</evidence>
<reference evidence="5" key="1">
    <citation type="submission" date="2022-11" db="EMBL/GenBank/DDBJ databases">
        <title>Centuries of genome instability and evolution in soft-shell clam transmissible cancer (bioRxiv).</title>
        <authorList>
            <person name="Hart S.F.M."/>
            <person name="Yonemitsu M.A."/>
            <person name="Giersch R.M."/>
            <person name="Beal B.F."/>
            <person name="Arriagada G."/>
            <person name="Davis B.W."/>
            <person name="Ostrander E.A."/>
            <person name="Goff S.P."/>
            <person name="Metzger M.J."/>
        </authorList>
    </citation>
    <scope>NUCLEOTIDE SEQUENCE</scope>
    <source>
        <strain evidence="5">MELC-2E11</strain>
        <tissue evidence="5">Siphon/mantle</tissue>
    </source>
</reference>
<dbReference type="EMBL" id="CP111013">
    <property type="protein sequence ID" value="WAQ97113.1"/>
    <property type="molecule type" value="Genomic_DNA"/>
</dbReference>
<keyword evidence="2" id="KW-0963">Cytoplasm</keyword>
<evidence type="ECO:0000256" key="3">
    <source>
        <dbReference type="ARBA" id="ARBA00037342"/>
    </source>
</evidence>
<dbReference type="InterPro" id="IPR003347">
    <property type="entry name" value="JmjC_dom"/>
</dbReference>
<dbReference type="Proteomes" id="UP001164746">
    <property type="component" value="Chromosome 2"/>
</dbReference>
<dbReference type="InterPro" id="IPR041667">
    <property type="entry name" value="Cupin_8"/>
</dbReference>
<dbReference type="PROSITE" id="PS51184">
    <property type="entry name" value="JMJC"/>
    <property type="match status" value="1"/>
</dbReference>
<evidence type="ECO:0000259" key="4">
    <source>
        <dbReference type="PROSITE" id="PS51184"/>
    </source>
</evidence>
<feature type="domain" description="JmjC" evidence="4">
    <location>
        <begin position="1"/>
        <end position="147"/>
    </location>
</feature>
<dbReference type="InterPro" id="IPR014710">
    <property type="entry name" value="RmlC-like_jellyroll"/>
</dbReference>
<keyword evidence="6" id="KW-1185">Reference proteome</keyword>
<dbReference type="SUPFAM" id="SSF51197">
    <property type="entry name" value="Clavaminate synthase-like"/>
    <property type="match status" value="1"/>
</dbReference>
<evidence type="ECO:0000256" key="2">
    <source>
        <dbReference type="ARBA" id="ARBA00022490"/>
    </source>
</evidence>
<sequence>MELSGVDWSVFGLLGRDGADSTLWVGSGGTYTPCHQDTYGFNLVAQIQGRKRWYLFPPNQTAQLYPTRVPYEESSVYSQVNIRAPNLSHHPKFKQCTPYMIELGPGEVLYVPQHWWHFVETLEPSFSINTWVPLASDSSSHVEESVCRLLFSSLASHLLSPEQIHACLNTGESLESSKTDMQYVKMAVHNHLSESSPTRAPPDNLHMVRRHFQNHTVESLSPCGCLKVGRKRKAESNEEHEWKLLCSGSRHQKPCVDSSDSSESSISSAVDCSKTASTVDSKLRIRKKEIVQRQTNDIQKQGASKLNDDGTKETNINIVALSPMSFDKFCTFLKGTFGYNGFDNLDSAATGVPITDNTGKMVNVVTDITEGVEQEEHKHTKTWHKSTVENVESVSCETESEHESCCENKNLDDISLQEKISNVSEIDVIKAVLHPTVITQICKLLTDDVV</sequence>
<organism evidence="5 6">
    <name type="scientific">Mya arenaria</name>
    <name type="common">Soft-shell clam</name>
    <dbReference type="NCBI Taxonomy" id="6604"/>
    <lineage>
        <taxon>Eukaryota</taxon>
        <taxon>Metazoa</taxon>
        <taxon>Spiralia</taxon>
        <taxon>Lophotrochozoa</taxon>
        <taxon>Mollusca</taxon>
        <taxon>Bivalvia</taxon>
        <taxon>Autobranchia</taxon>
        <taxon>Heteroconchia</taxon>
        <taxon>Euheterodonta</taxon>
        <taxon>Imparidentia</taxon>
        <taxon>Neoheterodontei</taxon>
        <taxon>Myida</taxon>
        <taxon>Myoidea</taxon>
        <taxon>Myidae</taxon>
        <taxon>Mya</taxon>
    </lineage>
</organism>
<comment type="function">
    <text evidence="3">May play a role in cellular stress response.</text>
</comment>
<evidence type="ECO:0000313" key="5">
    <source>
        <dbReference type="EMBL" id="WAQ97113.1"/>
    </source>
</evidence>
<dbReference type="PANTHER" id="PTHR12461:SF43">
    <property type="entry name" value="HSPB1-ASSOCIATED PROTEIN 1"/>
    <property type="match status" value="1"/>
</dbReference>
<dbReference type="Gene3D" id="2.60.120.10">
    <property type="entry name" value="Jelly Rolls"/>
    <property type="match status" value="1"/>
</dbReference>
<dbReference type="Pfam" id="PF13621">
    <property type="entry name" value="Cupin_8"/>
    <property type="match status" value="1"/>
</dbReference>
<gene>
    <name evidence="5" type="ORF">MAR_029803</name>
</gene>
<name>A0ABY7DIS7_MYAAR</name>
<comment type="subcellular location">
    <subcellularLocation>
        <location evidence="1">Cytoplasm</location>
    </subcellularLocation>
</comment>
<accession>A0ABY7DIS7</accession>